<dbReference type="Gene3D" id="3.40.50.12370">
    <property type="match status" value="1"/>
</dbReference>
<dbReference type="InterPro" id="IPR006015">
    <property type="entry name" value="Universal_stress_UspA"/>
</dbReference>
<dbReference type="PANTHER" id="PTHR46268:SF6">
    <property type="entry name" value="UNIVERSAL STRESS PROTEIN UP12"/>
    <property type="match status" value="1"/>
</dbReference>
<evidence type="ECO:0000256" key="1">
    <source>
        <dbReference type="ARBA" id="ARBA00008791"/>
    </source>
</evidence>
<dbReference type="InterPro" id="IPR006016">
    <property type="entry name" value="UspA"/>
</dbReference>
<protein>
    <submittedName>
        <fullName evidence="3">Nucleotide-binding universal stress UspA family protein</fullName>
    </submittedName>
</protein>
<dbReference type="CDD" id="cd00293">
    <property type="entry name" value="USP-like"/>
    <property type="match status" value="1"/>
</dbReference>
<gene>
    <name evidence="3" type="ORF">C8N28_0488</name>
</gene>
<dbReference type="SUPFAM" id="SSF52402">
    <property type="entry name" value="Adenine nucleotide alpha hydrolases-like"/>
    <property type="match status" value="2"/>
</dbReference>
<dbReference type="OrthoDB" id="9788959at2"/>
<reference evidence="3 4" key="1">
    <citation type="submission" date="2019-03" db="EMBL/GenBank/DDBJ databases">
        <title>Genomic Encyclopedia of Archaeal and Bacterial Type Strains, Phase II (KMG-II): from individual species to whole genera.</title>
        <authorList>
            <person name="Goeker M."/>
        </authorList>
    </citation>
    <scope>NUCLEOTIDE SEQUENCE [LARGE SCALE GENOMIC DNA]</scope>
    <source>
        <strain evidence="3 4">DSM 22554</strain>
    </source>
</reference>
<dbReference type="RefSeq" id="WP_132221188.1">
    <property type="nucleotide sequence ID" value="NZ_SMGO01000001.1"/>
</dbReference>
<dbReference type="Proteomes" id="UP000294616">
    <property type="component" value="Unassembled WGS sequence"/>
</dbReference>
<dbReference type="PANTHER" id="PTHR46268">
    <property type="entry name" value="STRESS RESPONSE PROTEIN NHAX"/>
    <property type="match status" value="1"/>
</dbReference>
<keyword evidence="4" id="KW-1185">Reference proteome</keyword>
<accession>A0A4R1M000</accession>
<dbReference type="AlphaFoldDB" id="A0A4R1M000"/>
<evidence type="ECO:0000313" key="3">
    <source>
        <dbReference type="EMBL" id="TCK85188.1"/>
    </source>
</evidence>
<feature type="domain" description="UspA" evidence="2">
    <location>
        <begin position="1"/>
        <end position="149"/>
    </location>
</feature>
<dbReference type="PRINTS" id="PR01438">
    <property type="entry name" value="UNVRSLSTRESS"/>
</dbReference>
<sequence length="281" mass="31326">MKTILVPTDFSKDATEAANYAAQLGKYVGASRIVLLNSFYVSIYESILPSVNFIQLSNEEICQKQESLLRRLRALKARLELLVDGSNITIDYHLSNLPLLRAIQQTIEEQEIDLVIIGSTGENAKEDSVLGRNTIGIAKTSTIPVIVCPSQTKFTPIKKVVLACDFKKVTDTIPLNELEEILNITKAELLVLNVDPHGHHLKPEAVSEVSALQQMLKGFNPQYHYTDDMDTIDSIIQFTDTQEAQLIIALPKRYSFLQGLVHNSISQRLALNSKTPVLILK</sequence>
<comment type="caution">
    <text evidence="3">The sequence shown here is derived from an EMBL/GenBank/DDBJ whole genome shotgun (WGS) entry which is preliminary data.</text>
</comment>
<name>A0A4R1M000_9SPHI</name>
<proteinExistence type="inferred from homology"/>
<evidence type="ECO:0000259" key="2">
    <source>
        <dbReference type="Pfam" id="PF00582"/>
    </source>
</evidence>
<organism evidence="3 4">
    <name type="scientific">Albibacterium bauzanense</name>
    <dbReference type="NCBI Taxonomy" id="653929"/>
    <lineage>
        <taxon>Bacteria</taxon>
        <taxon>Pseudomonadati</taxon>
        <taxon>Bacteroidota</taxon>
        <taxon>Sphingobacteriia</taxon>
        <taxon>Sphingobacteriales</taxon>
        <taxon>Sphingobacteriaceae</taxon>
        <taxon>Albibacterium</taxon>
    </lineage>
</organism>
<comment type="similarity">
    <text evidence="1">Belongs to the universal stress protein A family.</text>
</comment>
<dbReference type="Pfam" id="PF00582">
    <property type="entry name" value="Usp"/>
    <property type="match status" value="1"/>
</dbReference>
<dbReference type="EMBL" id="SMGO01000001">
    <property type="protein sequence ID" value="TCK85188.1"/>
    <property type="molecule type" value="Genomic_DNA"/>
</dbReference>
<evidence type="ECO:0000313" key="4">
    <source>
        <dbReference type="Proteomes" id="UP000294616"/>
    </source>
</evidence>